<reference evidence="3" key="1">
    <citation type="submission" date="2017-02" db="UniProtKB">
        <authorList>
            <consortium name="WormBaseParasite"/>
        </authorList>
    </citation>
    <scope>IDENTIFICATION</scope>
</reference>
<protein>
    <submittedName>
        <fullName evidence="1 3">Uncharacterized protein</fullName>
    </submittedName>
</protein>
<keyword evidence="2" id="KW-1185">Reference proteome</keyword>
<evidence type="ECO:0000313" key="2">
    <source>
        <dbReference type="Proteomes" id="UP000267027"/>
    </source>
</evidence>
<name>A0A0R3PWE1_ANGCS</name>
<reference evidence="1 2" key="2">
    <citation type="submission" date="2018-11" db="EMBL/GenBank/DDBJ databases">
        <authorList>
            <consortium name="Pathogen Informatics"/>
        </authorList>
    </citation>
    <scope>NUCLEOTIDE SEQUENCE [LARGE SCALE GENOMIC DNA]</scope>
    <source>
        <strain evidence="1 2">Costa Rica</strain>
    </source>
</reference>
<dbReference type="OrthoDB" id="10550531at2759"/>
<organism evidence="3">
    <name type="scientific">Angiostrongylus costaricensis</name>
    <name type="common">Nematode worm</name>
    <dbReference type="NCBI Taxonomy" id="334426"/>
    <lineage>
        <taxon>Eukaryota</taxon>
        <taxon>Metazoa</taxon>
        <taxon>Ecdysozoa</taxon>
        <taxon>Nematoda</taxon>
        <taxon>Chromadorea</taxon>
        <taxon>Rhabditida</taxon>
        <taxon>Rhabditina</taxon>
        <taxon>Rhabditomorpha</taxon>
        <taxon>Strongyloidea</taxon>
        <taxon>Metastrongylidae</taxon>
        <taxon>Angiostrongylus</taxon>
    </lineage>
</organism>
<dbReference type="WBParaSite" id="ACOC_0001046701-mRNA-1">
    <property type="protein sequence ID" value="ACOC_0001046701-mRNA-1"/>
    <property type="gene ID" value="ACOC_0001046701"/>
</dbReference>
<sequence length="107" mass="10840">MEWLQHTDKSSQTSGNVNADGADGFMAIGAAISDVGLLKLVPDSGDVPAEPFAVVAGDCETAANSSGAVRSRSGDVANGLMVDGEYDEPSDEVGDVKNDCVGTCCLS</sequence>
<dbReference type="Proteomes" id="UP000267027">
    <property type="component" value="Unassembled WGS sequence"/>
</dbReference>
<evidence type="ECO:0000313" key="1">
    <source>
        <dbReference type="EMBL" id="VDM62053.1"/>
    </source>
</evidence>
<dbReference type="OMA" id="MEWLQHT"/>
<proteinExistence type="predicted"/>
<evidence type="ECO:0000313" key="3">
    <source>
        <dbReference type="WBParaSite" id="ACOC_0001046701-mRNA-1"/>
    </source>
</evidence>
<dbReference type="EMBL" id="UYYA01004479">
    <property type="protein sequence ID" value="VDM62053.1"/>
    <property type="molecule type" value="Genomic_DNA"/>
</dbReference>
<gene>
    <name evidence="1" type="ORF">ACOC_LOCUS10468</name>
</gene>
<accession>A0A0R3PWE1</accession>
<dbReference type="AlphaFoldDB" id="A0A0R3PWE1"/>